<dbReference type="InterPro" id="IPR027417">
    <property type="entry name" value="P-loop_NTPase"/>
</dbReference>
<dbReference type="PANTHER" id="PTHR42734:SF6">
    <property type="entry name" value="MOLYBDATE IMPORT ATP-BINDING PROTEIN MOLC"/>
    <property type="match status" value="1"/>
</dbReference>
<dbReference type="InterPro" id="IPR003593">
    <property type="entry name" value="AAA+_ATPase"/>
</dbReference>
<feature type="domain" description="ABC transporter" evidence="7">
    <location>
        <begin position="6"/>
        <end position="230"/>
    </location>
</feature>
<organism evidence="8 9">
    <name type="scientific">Rhodopila globiformis</name>
    <name type="common">Rhodopseudomonas globiformis</name>
    <dbReference type="NCBI Taxonomy" id="1071"/>
    <lineage>
        <taxon>Bacteria</taxon>
        <taxon>Pseudomonadati</taxon>
        <taxon>Pseudomonadota</taxon>
        <taxon>Alphaproteobacteria</taxon>
        <taxon>Acetobacterales</taxon>
        <taxon>Acetobacteraceae</taxon>
        <taxon>Rhodopila</taxon>
    </lineage>
</organism>
<evidence type="ECO:0000256" key="2">
    <source>
        <dbReference type="ARBA" id="ARBA00022448"/>
    </source>
</evidence>
<dbReference type="OrthoDB" id="9806726at2"/>
<keyword evidence="5" id="KW-0862">Zinc</keyword>
<dbReference type="InterPro" id="IPR050153">
    <property type="entry name" value="Metal_Ion_Import_ABC"/>
</dbReference>
<keyword evidence="2" id="KW-0813">Transport</keyword>
<evidence type="ECO:0000313" key="8">
    <source>
        <dbReference type="EMBL" id="PPQ37766.1"/>
    </source>
</evidence>
<evidence type="ECO:0000259" key="7">
    <source>
        <dbReference type="PROSITE" id="PS50893"/>
    </source>
</evidence>
<dbReference type="InterPro" id="IPR017871">
    <property type="entry name" value="ABC_transporter-like_CS"/>
</dbReference>
<comment type="similarity">
    <text evidence="1">Belongs to the ABC transporter superfamily.</text>
</comment>
<dbReference type="PANTHER" id="PTHR42734">
    <property type="entry name" value="METAL TRANSPORT SYSTEM ATP-BINDING PROTEIN TM_0124-RELATED"/>
    <property type="match status" value="1"/>
</dbReference>
<protein>
    <submittedName>
        <fullName evidence="8">Ferrichrome ABC transporter</fullName>
    </submittedName>
</protein>
<evidence type="ECO:0000256" key="4">
    <source>
        <dbReference type="ARBA" id="ARBA00022840"/>
    </source>
</evidence>
<comment type="caution">
    <text evidence="8">The sequence shown here is derived from an EMBL/GenBank/DDBJ whole genome shotgun (WGS) entry which is preliminary data.</text>
</comment>
<dbReference type="SUPFAM" id="SSF52540">
    <property type="entry name" value="P-loop containing nucleoside triphosphate hydrolases"/>
    <property type="match status" value="1"/>
</dbReference>
<keyword evidence="4" id="KW-0067">ATP-binding</keyword>
<evidence type="ECO:0000256" key="6">
    <source>
        <dbReference type="ARBA" id="ARBA00023065"/>
    </source>
</evidence>
<evidence type="ECO:0000256" key="3">
    <source>
        <dbReference type="ARBA" id="ARBA00022741"/>
    </source>
</evidence>
<evidence type="ECO:0000313" key="9">
    <source>
        <dbReference type="Proteomes" id="UP000239724"/>
    </source>
</evidence>
<dbReference type="PROSITE" id="PS50893">
    <property type="entry name" value="ABC_TRANSPORTER_2"/>
    <property type="match status" value="1"/>
</dbReference>
<sequence length="270" mass="29100">MPDPAIAFAGLGHAFRPGQWVFRRCTASIGRGRVVALLGANGRGKTTLLRLLLGVLRPTEGRLALHGRAAFVPQTFQLGFDYAVLDVVLMGRARQVGLLAQPSARDKAAALQALDHFGLGHLAARPFHELSGGQRQLVMFARAVVSEADILILDEPASALDLRNQAVILDWIRRLSRRRGLTVLFSTHHPQHALEVADDALLMLERDGLAFGPVDEVLSEANLLALYGIPLRRVAFDYGGETLQTLAAILRPAGNAPAGDPAPHDRSLSS</sequence>
<dbReference type="Gene3D" id="3.40.50.300">
    <property type="entry name" value="P-loop containing nucleotide triphosphate hydrolases"/>
    <property type="match status" value="1"/>
</dbReference>
<evidence type="ECO:0000256" key="5">
    <source>
        <dbReference type="ARBA" id="ARBA00022906"/>
    </source>
</evidence>
<keyword evidence="6" id="KW-0406">Ion transport</keyword>
<dbReference type="PROSITE" id="PS00211">
    <property type="entry name" value="ABC_TRANSPORTER_1"/>
    <property type="match status" value="1"/>
</dbReference>
<dbReference type="RefSeq" id="WP_104517377.1">
    <property type="nucleotide sequence ID" value="NZ_NHRY01000045.1"/>
</dbReference>
<evidence type="ECO:0000256" key="1">
    <source>
        <dbReference type="ARBA" id="ARBA00005417"/>
    </source>
</evidence>
<keyword evidence="9" id="KW-1185">Reference proteome</keyword>
<dbReference type="Proteomes" id="UP000239724">
    <property type="component" value="Unassembled WGS sequence"/>
</dbReference>
<dbReference type="GO" id="GO:0016887">
    <property type="term" value="F:ATP hydrolysis activity"/>
    <property type="evidence" value="ECO:0007669"/>
    <property type="project" value="InterPro"/>
</dbReference>
<dbReference type="InterPro" id="IPR003439">
    <property type="entry name" value="ABC_transporter-like_ATP-bd"/>
</dbReference>
<dbReference type="GO" id="GO:0006829">
    <property type="term" value="P:zinc ion transport"/>
    <property type="evidence" value="ECO:0007669"/>
    <property type="project" value="UniProtKB-KW"/>
</dbReference>
<dbReference type="GO" id="GO:0005524">
    <property type="term" value="F:ATP binding"/>
    <property type="evidence" value="ECO:0007669"/>
    <property type="project" value="UniProtKB-KW"/>
</dbReference>
<reference evidence="8 9" key="1">
    <citation type="journal article" date="2018" name="Arch. Microbiol.">
        <title>New insights into the metabolic potential of the phototrophic purple bacterium Rhodopila globiformis DSM 161(T) from its draft genome sequence and evidence for a vanadium-dependent nitrogenase.</title>
        <authorList>
            <person name="Imhoff J.F."/>
            <person name="Rahn T."/>
            <person name="Kunzel S."/>
            <person name="Neulinger S.C."/>
        </authorList>
    </citation>
    <scope>NUCLEOTIDE SEQUENCE [LARGE SCALE GENOMIC DNA]</scope>
    <source>
        <strain evidence="8 9">DSM 161</strain>
    </source>
</reference>
<dbReference type="Pfam" id="PF00005">
    <property type="entry name" value="ABC_tran"/>
    <property type="match status" value="1"/>
</dbReference>
<dbReference type="EMBL" id="NHRY01000045">
    <property type="protein sequence ID" value="PPQ37766.1"/>
    <property type="molecule type" value="Genomic_DNA"/>
</dbReference>
<name>A0A2S6NMT8_RHOGL</name>
<dbReference type="SMART" id="SM00382">
    <property type="entry name" value="AAA"/>
    <property type="match status" value="1"/>
</dbReference>
<dbReference type="AlphaFoldDB" id="A0A2S6NMT8"/>
<accession>A0A2S6NMT8</accession>
<keyword evidence="3" id="KW-0547">Nucleotide-binding</keyword>
<gene>
    <name evidence="8" type="ORF">CCS01_03080</name>
</gene>
<proteinExistence type="inferred from homology"/>
<keyword evidence="5" id="KW-0864">Zinc transport</keyword>